<accession>A0A6L0XN63</accession>
<evidence type="ECO:0000256" key="1">
    <source>
        <dbReference type="SAM" id="MobiDB-lite"/>
    </source>
</evidence>
<evidence type="ECO:0000256" key="2">
    <source>
        <dbReference type="SAM" id="Phobius"/>
    </source>
</evidence>
<gene>
    <name evidence="3" type="ORF">LINF_330038300</name>
</gene>
<dbReference type="Proteomes" id="UP000255414">
    <property type="component" value="Chromosome 33"/>
</dbReference>
<sequence>MPSVAVTSTAAAAVGPLHSVKAASHSRAAARTEACMIRPQKGSACNKTCAIVLGCLLGACFLIALFVLLWCRLAARRRREQRRSVEEDAYWKKQPYTGEEEAGATKDISEVPTSTMAERDALPSFLSTNPLSAASLCSGGTVARVLSSRIQIGEDEVMPLSQSRLNPLAPQAEAPQAEAPQAEAPQLGDAPQEEEAMKPKRSTRSWRVRGRERSRGVSVAAFEDDSVSSIDDDLV</sequence>
<reference evidence="3" key="1">
    <citation type="submission" date="2020-06" db="EMBL/GenBank/DDBJ databases">
        <authorList>
            <person name="Gonzalez-de la Fuente S."/>
            <person name="Peiro-Pastor R."/>
            <person name="Rastrojo A."/>
            <person name="Moreno J."/>
            <person name="Carrasco-Ramiro F."/>
            <person name="Requena JM."/>
            <person name="Aguado B."/>
        </authorList>
    </citation>
    <scope>NUCLEOTIDE SEQUENCE</scope>
</reference>
<evidence type="ECO:0000313" key="4">
    <source>
        <dbReference type="Proteomes" id="UP000255414"/>
    </source>
</evidence>
<keyword evidence="2" id="KW-0812">Transmembrane</keyword>
<organism evidence="3 4">
    <name type="scientific">Leishmania infantum</name>
    <dbReference type="NCBI Taxonomy" id="5671"/>
    <lineage>
        <taxon>Eukaryota</taxon>
        <taxon>Discoba</taxon>
        <taxon>Euglenozoa</taxon>
        <taxon>Kinetoplastea</taxon>
        <taxon>Metakinetoplastina</taxon>
        <taxon>Trypanosomatida</taxon>
        <taxon>Trypanosomatidae</taxon>
        <taxon>Leishmaniinae</taxon>
        <taxon>Leishmania</taxon>
    </lineage>
</organism>
<dbReference type="AlphaFoldDB" id="A0A6L0XN63"/>
<dbReference type="EMBL" id="LR812966">
    <property type="protein sequence ID" value="CAC9534448.1"/>
    <property type="molecule type" value="Genomic_DNA"/>
</dbReference>
<feature type="compositionally biased region" description="Low complexity" evidence="1">
    <location>
        <begin position="169"/>
        <end position="186"/>
    </location>
</feature>
<evidence type="ECO:0000313" key="3">
    <source>
        <dbReference type="EMBL" id="CAC9534448.1"/>
    </source>
</evidence>
<keyword evidence="2" id="KW-1133">Transmembrane helix</keyword>
<feature type="compositionally biased region" description="Basic residues" evidence="1">
    <location>
        <begin position="199"/>
        <end position="208"/>
    </location>
</feature>
<dbReference type="VEuPathDB" id="TriTrypDB:LINF_330038300"/>
<proteinExistence type="predicted"/>
<feature type="transmembrane region" description="Helical" evidence="2">
    <location>
        <begin position="50"/>
        <end position="73"/>
    </location>
</feature>
<protein>
    <submittedName>
        <fullName evidence="3">Hypothetical_protein_-_conserved</fullName>
    </submittedName>
</protein>
<feature type="region of interest" description="Disordered" evidence="1">
    <location>
        <begin position="169"/>
        <end position="217"/>
    </location>
</feature>
<name>A0A6L0XN63_LEIIN</name>
<keyword evidence="2" id="KW-0472">Membrane</keyword>